<comment type="similarity">
    <text evidence="3 8">Belongs to the aldose epimerase family.</text>
</comment>
<gene>
    <name evidence="12" type="ORF">AS030_19255</name>
</gene>
<evidence type="ECO:0000256" key="11">
    <source>
        <dbReference type="PIRSR" id="PIRSR005096-3"/>
    </source>
</evidence>
<dbReference type="NCBIfam" id="NF008277">
    <property type="entry name" value="PRK11055.1"/>
    <property type="match status" value="1"/>
</dbReference>
<dbReference type="GO" id="GO:0006006">
    <property type="term" value="P:glucose metabolic process"/>
    <property type="evidence" value="ECO:0007669"/>
    <property type="project" value="TreeGrafter"/>
</dbReference>
<dbReference type="InterPro" id="IPR011013">
    <property type="entry name" value="Gal_mutarotase_sf_dom"/>
</dbReference>
<evidence type="ECO:0000256" key="4">
    <source>
        <dbReference type="ARBA" id="ARBA00013185"/>
    </source>
</evidence>
<dbReference type="InterPro" id="IPR015443">
    <property type="entry name" value="Aldose_1-epimerase"/>
</dbReference>
<dbReference type="InterPro" id="IPR018052">
    <property type="entry name" value="Ald1_epimerase_CS"/>
</dbReference>
<dbReference type="CDD" id="cd09019">
    <property type="entry name" value="galactose_mutarotase_like"/>
    <property type="match status" value="1"/>
</dbReference>
<comment type="caution">
    <text evidence="12">The sequence shown here is derived from an EMBL/GenBank/DDBJ whole genome shotgun (WGS) entry which is preliminary data.</text>
</comment>
<evidence type="ECO:0000256" key="3">
    <source>
        <dbReference type="ARBA" id="ARBA00006206"/>
    </source>
</evidence>
<dbReference type="Proteomes" id="UP000054099">
    <property type="component" value="Unassembled WGS sequence"/>
</dbReference>
<dbReference type="PANTHER" id="PTHR10091:SF0">
    <property type="entry name" value="GALACTOSE MUTAROTASE"/>
    <property type="match status" value="1"/>
</dbReference>
<evidence type="ECO:0000256" key="9">
    <source>
        <dbReference type="PIRSR" id="PIRSR005096-1"/>
    </source>
</evidence>
<dbReference type="GO" id="GO:0030246">
    <property type="term" value="F:carbohydrate binding"/>
    <property type="evidence" value="ECO:0007669"/>
    <property type="project" value="InterPro"/>
</dbReference>
<dbReference type="GO" id="GO:0033499">
    <property type="term" value="P:galactose catabolic process via UDP-galactose, Leloir pathway"/>
    <property type="evidence" value="ECO:0007669"/>
    <property type="project" value="TreeGrafter"/>
</dbReference>
<feature type="binding site" evidence="11">
    <location>
        <begin position="179"/>
        <end position="181"/>
    </location>
    <ligand>
        <name>beta-D-galactose</name>
        <dbReference type="ChEBI" id="CHEBI:27667"/>
    </ligand>
</feature>
<dbReference type="SUPFAM" id="SSF74650">
    <property type="entry name" value="Galactose mutarotase-like"/>
    <property type="match status" value="1"/>
</dbReference>
<evidence type="ECO:0000256" key="6">
    <source>
        <dbReference type="ARBA" id="ARBA00023235"/>
    </source>
</evidence>
<dbReference type="Pfam" id="PF01263">
    <property type="entry name" value="Aldose_epim"/>
    <property type="match status" value="1"/>
</dbReference>
<comment type="pathway">
    <text evidence="2 8">Carbohydrate metabolism; hexose metabolism.</text>
</comment>
<sequence length="348" mass="38312">MKVIQENFGTTQDQDILAYTMINSKGMEVSAINYGAIITCIMAPDKEGNLENVVLGHDTLGDYLKDTNYLGAIAGRVAGRILSGSFELDGQEYTLAKNDGNNHLHGGKKGFNAVVWSAEVIEEEEQCGVKFSYVSPDGEEGYPGRVEVNVTYLINDENTLSISYSAQSDKKTLLNLTNHSYFNLSGNLKHDIQDHTLQLKSDQFLELDKELIPTGRALNVQGTPFDLRKGQKVKTGTTADYEQNKLAGGGYDHPFLLATNQNNEIVLKEETSGRTLTVETDQKCVVVYSGNMLDSDGEFRDVPSRKHLGICLETQGVPDAIHHSQFPSVVLDAGEEYQAHTTYTFGVE</sequence>
<dbReference type="GO" id="GO:0004034">
    <property type="term" value="F:aldose 1-epimerase activity"/>
    <property type="evidence" value="ECO:0007669"/>
    <property type="project" value="UniProtKB-EC"/>
</dbReference>
<feature type="active site" description="Proton acceptor" evidence="9">
    <location>
        <position position="313"/>
    </location>
</feature>
<dbReference type="EC" id="5.1.3.3" evidence="4 8"/>
<name>A0A0V8J235_9BACL</name>
<evidence type="ECO:0000256" key="2">
    <source>
        <dbReference type="ARBA" id="ARBA00005028"/>
    </source>
</evidence>
<organism evidence="12 13">
    <name type="scientific">Fictibacillus enclensis</name>
    <dbReference type="NCBI Taxonomy" id="1017270"/>
    <lineage>
        <taxon>Bacteria</taxon>
        <taxon>Bacillati</taxon>
        <taxon>Bacillota</taxon>
        <taxon>Bacilli</taxon>
        <taxon>Bacillales</taxon>
        <taxon>Fictibacillaceae</taxon>
        <taxon>Fictibacillus</taxon>
    </lineage>
</organism>
<evidence type="ECO:0000256" key="8">
    <source>
        <dbReference type="PIRNR" id="PIRNR005096"/>
    </source>
</evidence>
<dbReference type="PANTHER" id="PTHR10091">
    <property type="entry name" value="ALDOSE-1-EPIMERASE"/>
    <property type="match status" value="1"/>
</dbReference>
<evidence type="ECO:0000313" key="13">
    <source>
        <dbReference type="Proteomes" id="UP000054099"/>
    </source>
</evidence>
<evidence type="ECO:0000256" key="5">
    <source>
        <dbReference type="ARBA" id="ARBA00014165"/>
    </source>
</evidence>
<keyword evidence="13" id="KW-1185">Reference proteome</keyword>
<proteinExistence type="inferred from homology"/>
<dbReference type="Gene3D" id="2.70.98.10">
    <property type="match status" value="1"/>
</dbReference>
<dbReference type="PIRSF" id="PIRSF005096">
    <property type="entry name" value="GALM"/>
    <property type="match status" value="1"/>
</dbReference>
<feature type="active site" description="Proton donor" evidence="9">
    <location>
        <position position="179"/>
    </location>
</feature>
<dbReference type="RefSeq" id="WP_061974723.1">
    <property type="nucleotide sequence ID" value="NZ_FMAV01000004.1"/>
</dbReference>
<dbReference type="PROSITE" id="PS00545">
    <property type="entry name" value="ALDOSE_1_EPIMERASE"/>
    <property type="match status" value="1"/>
</dbReference>
<dbReference type="EMBL" id="LNQN01000006">
    <property type="protein sequence ID" value="KSU81085.1"/>
    <property type="molecule type" value="Genomic_DNA"/>
</dbReference>
<keyword evidence="6 8" id="KW-0413">Isomerase</keyword>
<accession>A0A0V8J235</accession>
<dbReference type="UniPathway" id="UPA00242"/>
<dbReference type="OrthoDB" id="9779408at2"/>
<protein>
    <recommendedName>
        <fullName evidence="5 8">Aldose 1-epimerase</fullName>
        <ecNumber evidence="4 8">5.1.3.3</ecNumber>
    </recommendedName>
</protein>
<comment type="catalytic activity">
    <reaction evidence="1 8">
        <text>alpha-D-glucose = beta-D-glucose</text>
        <dbReference type="Rhea" id="RHEA:10264"/>
        <dbReference type="ChEBI" id="CHEBI:15903"/>
        <dbReference type="ChEBI" id="CHEBI:17925"/>
        <dbReference type="EC" id="5.1.3.3"/>
    </reaction>
</comment>
<feature type="binding site" evidence="10">
    <location>
        <position position="252"/>
    </location>
    <ligand>
        <name>beta-D-galactose</name>
        <dbReference type="ChEBI" id="CHEBI:27667"/>
    </ligand>
</feature>
<evidence type="ECO:0000256" key="7">
    <source>
        <dbReference type="ARBA" id="ARBA00023277"/>
    </source>
</evidence>
<evidence type="ECO:0000313" key="12">
    <source>
        <dbReference type="EMBL" id="KSU81085.1"/>
    </source>
</evidence>
<evidence type="ECO:0000256" key="10">
    <source>
        <dbReference type="PIRSR" id="PIRSR005096-2"/>
    </source>
</evidence>
<dbReference type="InterPro" id="IPR014718">
    <property type="entry name" value="GH-type_carb-bd"/>
</dbReference>
<reference evidence="12 13" key="1">
    <citation type="journal article" date="2014" name="Antonie Van Leeuwenhoek">
        <title>Fictibacillus enclensis sp. nov., isolated from marine sediment.</title>
        <authorList>
            <person name="Dastager S.G."/>
            <person name="Mawlankar R."/>
            <person name="Srinivasan K."/>
            <person name="Tang S.K."/>
            <person name="Lee J.C."/>
            <person name="Ramana V.V."/>
            <person name="Shouche Y.S."/>
        </authorList>
    </citation>
    <scope>NUCLEOTIDE SEQUENCE [LARGE SCALE GENOMIC DNA]</scope>
    <source>
        <strain evidence="12 13">NIO-1003</strain>
    </source>
</reference>
<dbReference type="AlphaFoldDB" id="A0A0V8J235"/>
<dbReference type="InterPro" id="IPR047215">
    <property type="entry name" value="Galactose_mutarotase-like"/>
</dbReference>
<keyword evidence="7 8" id="KW-0119">Carbohydrate metabolism</keyword>
<evidence type="ECO:0000256" key="1">
    <source>
        <dbReference type="ARBA" id="ARBA00001614"/>
    </source>
</evidence>
<dbReference type="InterPro" id="IPR008183">
    <property type="entry name" value="Aldose_1/G6P_1-epimerase"/>
</dbReference>